<accession>A0A067PSW0</accession>
<evidence type="ECO:0008006" key="8">
    <source>
        <dbReference type="Google" id="ProtNLM"/>
    </source>
</evidence>
<dbReference type="Gene3D" id="3.40.462.20">
    <property type="match status" value="1"/>
</dbReference>
<dbReference type="OrthoDB" id="415825at2759"/>
<dbReference type="Proteomes" id="UP000027265">
    <property type="component" value="Unassembled WGS sequence"/>
</dbReference>
<gene>
    <name evidence="6" type="ORF">JAAARDRAFT_72067</name>
</gene>
<evidence type="ECO:0000256" key="2">
    <source>
        <dbReference type="ARBA" id="ARBA00005466"/>
    </source>
</evidence>
<evidence type="ECO:0000313" key="7">
    <source>
        <dbReference type="Proteomes" id="UP000027265"/>
    </source>
</evidence>
<protein>
    <recommendedName>
        <fullName evidence="8">Berberine/berberine-like domain-containing protein</fullName>
    </recommendedName>
</protein>
<keyword evidence="7" id="KW-1185">Reference proteome</keyword>
<dbReference type="SUPFAM" id="SSF56176">
    <property type="entry name" value="FAD-binding/transporter-associated domain-like"/>
    <property type="match status" value="1"/>
</dbReference>
<keyword evidence="5" id="KW-0560">Oxidoreductase</keyword>
<comment type="similarity">
    <text evidence="2">Belongs to the oxygen-dependent FAD-linked oxidoreductase family.</text>
</comment>
<dbReference type="GO" id="GO:0050660">
    <property type="term" value="F:flavin adenine dinucleotide binding"/>
    <property type="evidence" value="ECO:0007669"/>
    <property type="project" value="InterPro"/>
</dbReference>
<dbReference type="PANTHER" id="PTHR42973:SF39">
    <property type="entry name" value="FAD-BINDING PCMH-TYPE DOMAIN-CONTAINING PROTEIN"/>
    <property type="match status" value="1"/>
</dbReference>
<sequence>MADSSILMADSTTNSHLFWGVRGGGCNFGVVTEFVLKLHPQRRNVFGGVCLFDLSVLDRLVDVTLEWWKRGPSKKEGMAQVFGRGPDGKPMIKVLLFYNGSEEEGRSVYKEFFDLHPVVDMCREMPFEEMNTLQNNVAVHGRNVYWKGASHTGGNPDLCKVLFDQVIERSSDPSFTVGLLTEYLGQLHSRRCYCLPSRCPKQHAHQRRLGE</sequence>
<dbReference type="InterPro" id="IPR036318">
    <property type="entry name" value="FAD-bd_PCMH-like_sf"/>
</dbReference>
<proteinExistence type="inferred from homology"/>
<dbReference type="InParanoid" id="A0A067PSW0"/>
<dbReference type="InterPro" id="IPR050416">
    <property type="entry name" value="FAD-linked_Oxidoreductase"/>
</dbReference>
<dbReference type="Gene3D" id="3.30.465.10">
    <property type="match status" value="1"/>
</dbReference>
<evidence type="ECO:0000256" key="3">
    <source>
        <dbReference type="ARBA" id="ARBA00022630"/>
    </source>
</evidence>
<dbReference type="HOGENOM" id="CLU_1305032_0_0_1"/>
<evidence type="ECO:0000313" key="6">
    <source>
        <dbReference type="EMBL" id="KDQ54387.1"/>
    </source>
</evidence>
<reference evidence="7" key="1">
    <citation type="journal article" date="2014" name="Proc. Natl. Acad. Sci. U.S.A.">
        <title>Extensive sampling of basidiomycete genomes demonstrates inadequacy of the white-rot/brown-rot paradigm for wood decay fungi.</title>
        <authorList>
            <person name="Riley R."/>
            <person name="Salamov A.A."/>
            <person name="Brown D.W."/>
            <person name="Nagy L.G."/>
            <person name="Floudas D."/>
            <person name="Held B.W."/>
            <person name="Levasseur A."/>
            <person name="Lombard V."/>
            <person name="Morin E."/>
            <person name="Otillar R."/>
            <person name="Lindquist E.A."/>
            <person name="Sun H."/>
            <person name="LaButti K.M."/>
            <person name="Schmutz J."/>
            <person name="Jabbour D."/>
            <person name="Luo H."/>
            <person name="Baker S.E."/>
            <person name="Pisabarro A.G."/>
            <person name="Walton J.D."/>
            <person name="Blanchette R.A."/>
            <person name="Henrissat B."/>
            <person name="Martin F."/>
            <person name="Cullen D."/>
            <person name="Hibbett D.S."/>
            <person name="Grigoriev I.V."/>
        </authorList>
    </citation>
    <scope>NUCLEOTIDE SEQUENCE [LARGE SCALE GENOMIC DNA]</scope>
    <source>
        <strain evidence="7">MUCL 33604</strain>
    </source>
</reference>
<comment type="cofactor">
    <cofactor evidence="1">
        <name>FAD</name>
        <dbReference type="ChEBI" id="CHEBI:57692"/>
    </cofactor>
</comment>
<keyword evidence="3" id="KW-0285">Flavoprotein</keyword>
<evidence type="ECO:0000256" key="4">
    <source>
        <dbReference type="ARBA" id="ARBA00022827"/>
    </source>
</evidence>
<dbReference type="InterPro" id="IPR016169">
    <property type="entry name" value="FAD-bd_PCMH_sub2"/>
</dbReference>
<dbReference type="STRING" id="933084.A0A067PSW0"/>
<organism evidence="6 7">
    <name type="scientific">Jaapia argillacea MUCL 33604</name>
    <dbReference type="NCBI Taxonomy" id="933084"/>
    <lineage>
        <taxon>Eukaryota</taxon>
        <taxon>Fungi</taxon>
        <taxon>Dikarya</taxon>
        <taxon>Basidiomycota</taxon>
        <taxon>Agaricomycotina</taxon>
        <taxon>Agaricomycetes</taxon>
        <taxon>Agaricomycetidae</taxon>
        <taxon>Jaapiales</taxon>
        <taxon>Jaapiaceae</taxon>
        <taxon>Jaapia</taxon>
    </lineage>
</organism>
<evidence type="ECO:0000256" key="1">
    <source>
        <dbReference type="ARBA" id="ARBA00001974"/>
    </source>
</evidence>
<dbReference type="EMBL" id="KL197729">
    <property type="protein sequence ID" value="KDQ54387.1"/>
    <property type="molecule type" value="Genomic_DNA"/>
</dbReference>
<dbReference type="PANTHER" id="PTHR42973">
    <property type="entry name" value="BINDING OXIDOREDUCTASE, PUTATIVE (AFU_ORTHOLOGUE AFUA_1G17690)-RELATED"/>
    <property type="match status" value="1"/>
</dbReference>
<evidence type="ECO:0000256" key="5">
    <source>
        <dbReference type="ARBA" id="ARBA00023002"/>
    </source>
</evidence>
<name>A0A067PSW0_9AGAM</name>
<dbReference type="AlphaFoldDB" id="A0A067PSW0"/>
<dbReference type="GO" id="GO:0016491">
    <property type="term" value="F:oxidoreductase activity"/>
    <property type="evidence" value="ECO:0007669"/>
    <property type="project" value="UniProtKB-KW"/>
</dbReference>
<keyword evidence="4" id="KW-0274">FAD</keyword>